<evidence type="ECO:0000256" key="3">
    <source>
        <dbReference type="ARBA" id="ARBA00022356"/>
    </source>
</evidence>
<gene>
    <name evidence="17" type="ORF">SPARVUS_LOCUS1585858</name>
</gene>
<comment type="similarity">
    <text evidence="2">Belongs to the TYROBP family.</text>
</comment>
<keyword evidence="13" id="KW-1015">Disulfide bond</keyword>
<keyword evidence="7" id="KW-0479">Metal-binding</keyword>
<protein>
    <recommendedName>
        <fullName evidence="3">TYRO protein tyrosine kinase-binding protein</fullName>
    </recommendedName>
    <alternativeName>
        <fullName evidence="14">DNAX-activation protein 12</fullName>
    </alternativeName>
</protein>
<comment type="caution">
    <text evidence="17">The sequence shown here is derived from an EMBL/GenBank/DDBJ whole genome shotgun (WGS) entry which is preliminary data.</text>
</comment>
<keyword evidence="18" id="KW-1185">Reference proteome</keyword>
<keyword evidence="8 16" id="KW-0732">Signal</keyword>
<feature type="transmembrane region" description="Helical" evidence="15">
    <location>
        <begin position="39"/>
        <end position="59"/>
    </location>
</feature>
<dbReference type="Pfam" id="PF07213">
    <property type="entry name" value="DAP10"/>
    <property type="match status" value="1"/>
</dbReference>
<evidence type="ECO:0000313" key="17">
    <source>
        <dbReference type="EMBL" id="CAI9539380.1"/>
    </source>
</evidence>
<evidence type="ECO:0000256" key="7">
    <source>
        <dbReference type="ARBA" id="ARBA00022723"/>
    </source>
</evidence>
<dbReference type="InterPro" id="IPR026200">
    <property type="entry name" value="Tyrobp"/>
</dbReference>
<evidence type="ECO:0000256" key="6">
    <source>
        <dbReference type="ARBA" id="ARBA00022692"/>
    </source>
</evidence>
<keyword evidence="4" id="KW-1003">Cell membrane</keyword>
<dbReference type="EMBL" id="CATNWA010001190">
    <property type="protein sequence ID" value="CAI9539380.1"/>
    <property type="molecule type" value="Genomic_DNA"/>
</dbReference>
<keyword evidence="9" id="KW-0106">Calcium</keyword>
<accession>A0ABN9AYU5</accession>
<evidence type="ECO:0000256" key="12">
    <source>
        <dbReference type="ARBA" id="ARBA00023136"/>
    </source>
</evidence>
<dbReference type="InterPro" id="IPR009861">
    <property type="entry name" value="HCST"/>
</dbReference>
<organism evidence="17 18">
    <name type="scientific">Staurois parvus</name>
    <dbReference type="NCBI Taxonomy" id="386267"/>
    <lineage>
        <taxon>Eukaryota</taxon>
        <taxon>Metazoa</taxon>
        <taxon>Chordata</taxon>
        <taxon>Craniata</taxon>
        <taxon>Vertebrata</taxon>
        <taxon>Euteleostomi</taxon>
        <taxon>Amphibia</taxon>
        <taxon>Batrachia</taxon>
        <taxon>Anura</taxon>
        <taxon>Neobatrachia</taxon>
        <taxon>Ranoidea</taxon>
        <taxon>Ranidae</taxon>
        <taxon>Staurois</taxon>
    </lineage>
</organism>
<evidence type="ECO:0000256" key="11">
    <source>
        <dbReference type="ARBA" id="ARBA00022989"/>
    </source>
</evidence>
<evidence type="ECO:0000256" key="13">
    <source>
        <dbReference type="ARBA" id="ARBA00023157"/>
    </source>
</evidence>
<comment type="subcellular location">
    <subcellularLocation>
        <location evidence="1">Cell membrane</location>
        <topology evidence="1">Single-pass type I membrane protein</topology>
    </subcellularLocation>
</comment>
<feature type="signal peptide" evidence="16">
    <location>
        <begin position="1"/>
        <end position="20"/>
    </location>
</feature>
<proteinExistence type="inferred from homology"/>
<keyword evidence="5" id="KW-0597">Phosphoprotein</keyword>
<dbReference type="Gene3D" id="1.10.287.770">
    <property type="entry name" value="YojJ-like"/>
    <property type="match status" value="1"/>
</dbReference>
<reference evidence="17" key="1">
    <citation type="submission" date="2023-05" db="EMBL/GenBank/DDBJ databases">
        <authorList>
            <person name="Stuckert A."/>
        </authorList>
    </citation>
    <scope>NUCLEOTIDE SEQUENCE</scope>
</reference>
<evidence type="ECO:0000256" key="5">
    <source>
        <dbReference type="ARBA" id="ARBA00022553"/>
    </source>
</evidence>
<evidence type="ECO:0000256" key="2">
    <source>
        <dbReference type="ARBA" id="ARBA00009791"/>
    </source>
</evidence>
<keyword evidence="11 15" id="KW-1133">Transmembrane helix</keyword>
<name>A0ABN9AYU5_9NEOB</name>
<dbReference type="Proteomes" id="UP001162483">
    <property type="component" value="Unassembled WGS sequence"/>
</dbReference>
<evidence type="ECO:0000256" key="16">
    <source>
        <dbReference type="SAM" id="SignalP"/>
    </source>
</evidence>
<evidence type="ECO:0000256" key="8">
    <source>
        <dbReference type="ARBA" id="ARBA00022729"/>
    </source>
</evidence>
<keyword evidence="12 15" id="KW-0472">Membrane</keyword>
<evidence type="ECO:0000256" key="10">
    <source>
        <dbReference type="ARBA" id="ARBA00022859"/>
    </source>
</evidence>
<sequence length="82" mass="9301">MARHIVPAFLLWLPWGFAAASDAESSCGDCYHIDTTTLVGVVIGDVFLTVVIILVVYYCTKQSFQRRNNDDDKKVYMNMPIR</sequence>
<dbReference type="PANTHER" id="PTHR17554">
    <property type="entry name" value="TYRO PROTEIN TYROSINE KINASE-BINDING PROTEIN"/>
    <property type="match status" value="1"/>
</dbReference>
<evidence type="ECO:0000256" key="1">
    <source>
        <dbReference type="ARBA" id="ARBA00004251"/>
    </source>
</evidence>
<evidence type="ECO:0000256" key="15">
    <source>
        <dbReference type="SAM" id="Phobius"/>
    </source>
</evidence>
<evidence type="ECO:0000313" key="18">
    <source>
        <dbReference type="Proteomes" id="UP001162483"/>
    </source>
</evidence>
<dbReference type="PANTHER" id="PTHR17554:SF2">
    <property type="entry name" value="TYRO PROTEIN TYROSINE KINASE-BINDING PROTEIN"/>
    <property type="match status" value="1"/>
</dbReference>
<feature type="chain" id="PRO_5045360273" description="TYRO protein tyrosine kinase-binding protein" evidence="16">
    <location>
        <begin position="21"/>
        <end position="82"/>
    </location>
</feature>
<keyword evidence="6 15" id="KW-0812">Transmembrane</keyword>
<evidence type="ECO:0000256" key="4">
    <source>
        <dbReference type="ARBA" id="ARBA00022475"/>
    </source>
</evidence>
<evidence type="ECO:0000256" key="9">
    <source>
        <dbReference type="ARBA" id="ARBA00022837"/>
    </source>
</evidence>
<evidence type="ECO:0000256" key="14">
    <source>
        <dbReference type="ARBA" id="ARBA00031252"/>
    </source>
</evidence>
<keyword evidence="10" id="KW-0391">Immunity</keyword>